<evidence type="ECO:0000256" key="4">
    <source>
        <dbReference type="ARBA" id="ARBA00023186"/>
    </source>
</evidence>
<dbReference type="InterPro" id="IPR027410">
    <property type="entry name" value="TCP-1-like_intermed_sf"/>
</dbReference>
<feature type="compositionally biased region" description="Basic and acidic residues" evidence="6">
    <location>
        <begin position="12"/>
        <end position="21"/>
    </location>
</feature>
<dbReference type="GO" id="GO:0016887">
    <property type="term" value="F:ATP hydrolysis activity"/>
    <property type="evidence" value="ECO:0007669"/>
    <property type="project" value="InterPro"/>
</dbReference>
<dbReference type="EMBL" id="CASHTH010001493">
    <property type="protein sequence ID" value="CAI8016081.1"/>
    <property type="molecule type" value="Genomic_DNA"/>
</dbReference>
<keyword evidence="4 5" id="KW-0143">Chaperone</keyword>
<dbReference type="GO" id="GO:0140662">
    <property type="term" value="F:ATP-dependent protein folding chaperone"/>
    <property type="evidence" value="ECO:0007669"/>
    <property type="project" value="InterPro"/>
</dbReference>
<evidence type="ECO:0000256" key="5">
    <source>
        <dbReference type="RuleBase" id="RU004187"/>
    </source>
</evidence>
<accession>A0AA35RT42</accession>
<evidence type="ECO:0000256" key="1">
    <source>
        <dbReference type="ARBA" id="ARBA00008020"/>
    </source>
</evidence>
<dbReference type="Gene3D" id="3.30.260.10">
    <property type="entry name" value="TCP-1-like chaperonin intermediate domain"/>
    <property type="match status" value="1"/>
</dbReference>
<evidence type="ECO:0000313" key="8">
    <source>
        <dbReference type="Proteomes" id="UP001174909"/>
    </source>
</evidence>
<dbReference type="PANTHER" id="PTHR11353">
    <property type="entry name" value="CHAPERONIN"/>
    <property type="match status" value="1"/>
</dbReference>
<comment type="similarity">
    <text evidence="1 5">Belongs to the TCP-1 chaperonin family.</text>
</comment>
<name>A0AA35RT42_GEOBA</name>
<evidence type="ECO:0000256" key="3">
    <source>
        <dbReference type="ARBA" id="ARBA00022840"/>
    </source>
</evidence>
<dbReference type="AlphaFoldDB" id="A0AA35RT42"/>
<organism evidence="7 8">
    <name type="scientific">Geodia barretti</name>
    <name type="common">Barrett's horny sponge</name>
    <dbReference type="NCBI Taxonomy" id="519541"/>
    <lineage>
        <taxon>Eukaryota</taxon>
        <taxon>Metazoa</taxon>
        <taxon>Porifera</taxon>
        <taxon>Demospongiae</taxon>
        <taxon>Heteroscleromorpha</taxon>
        <taxon>Tetractinellida</taxon>
        <taxon>Astrophorina</taxon>
        <taxon>Geodiidae</taxon>
        <taxon>Geodia</taxon>
    </lineage>
</organism>
<dbReference type="InterPro" id="IPR027413">
    <property type="entry name" value="GROEL-like_equatorial_sf"/>
</dbReference>
<reference evidence="7" key="1">
    <citation type="submission" date="2023-03" db="EMBL/GenBank/DDBJ databases">
        <authorList>
            <person name="Steffen K."/>
            <person name="Cardenas P."/>
        </authorList>
    </citation>
    <scope>NUCLEOTIDE SEQUENCE</scope>
</reference>
<dbReference type="InterPro" id="IPR002194">
    <property type="entry name" value="Chaperonin_TCP-1_CS"/>
</dbReference>
<proteinExistence type="inferred from homology"/>
<dbReference type="InterPro" id="IPR002423">
    <property type="entry name" value="Cpn60/GroEL/TCP-1"/>
</dbReference>
<dbReference type="Proteomes" id="UP001174909">
    <property type="component" value="Unassembled WGS sequence"/>
</dbReference>
<dbReference type="PRINTS" id="PR00304">
    <property type="entry name" value="TCOMPLEXTCP1"/>
</dbReference>
<sequence>MSSSAGQSKAGAFRDKEKPHDVRVSNITAAKAVADAIRTSLGPRGMDKMIQSSSGDVTITNDGATILKQMQVLHPVARMLVELSKAQDIEAGDGTTTVVVIAGSLLSACHKLLEKGIHPTTISDSIQLATERAVEVLTAMSSPLSLSDRESLLKSATTSLNSKVCQTLCGVDTLCGTVTHFLFRLALYHSCRISLPQQMLATQHIFGEWVQTFTSNIP</sequence>
<dbReference type="Gene3D" id="1.10.560.10">
    <property type="entry name" value="GroEL-like equatorial domain"/>
    <property type="match status" value="1"/>
</dbReference>
<keyword evidence="8" id="KW-1185">Reference proteome</keyword>
<dbReference type="Pfam" id="PF00118">
    <property type="entry name" value="Cpn60_TCP1"/>
    <property type="match status" value="1"/>
</dbReference>
<dbReference type="PROSITE" id="PS00750">
    <property type="entry name" value="TCP1_1"/>
    <property type="match status" value="1"/>
</dbReference>
<dbReference type="PROSITE" id="PS00751">
    <property type="entry name" value="TCP1_2"/>
    <property type="match status" value="1"/>
</dbReference>
<dbReference type="InterPro" id="IPR017998">
    <property type="entry name" value="Chaperone_TCP-1"/>
</dbReference>
<protein>
    <submittedName>
        <fullName evidence="7">T-complex protein 1 subunit delta</fullName>
    </submittedName>
</protein>
<keyword evidence="2 5" id="KW-0547">Nucleotide-binding</keyword>
<evidence type="ECO:0000313" key="7">
    <source>
        <dbReference type="EMBL" id="CAI8016081.1"/>
    </source>
</evidence>
<dbReference type="GO" id="GO:0051082">
    <property type="term" value="F:unfolded protein binding"/>
    <property type="evidence" value="ECO:0007669"/>
    <property type="project" value="InterPro"/>
</dbReference>
<evidence type="ECO:0000256" key="6">
    <source>
        <dbReference type="SAM" id="MobiDB-lite"/>
    </source>
</evidence>
<dbReference type="PROSITE" id="PS00995">
    <property type="entry name" value="TCP1_3"/>
    <property type="match status" value="1"/>
</dbReference>
<evidence type="ECO:0000256" key="2">
    <source>
        <dbReference type="ARBA" id="ARBA00022741"/>
    </source>
</evidence>
<keyword evidence="3 5" id="KW-0067">ATP-binding</keyword>
<gene>
    <name evidence="7" type="ORF">GBAR_LOCUS9897</name>
</gene>
<feature type="region of interest" description="Disordered" evidence="6">
    <location>
        <begin position="1"/>
        <end position="21"/>
    </location>
</feature>
<feature type="non-terminal residue" evidence="7">
    <location>
        <position position="1"/>
    </location>
</feature>
<comment type="caution">
    <text evidence="7">The sequence shown here is derived from an EMBL/GenBank/DDBJ whole genome shotgun (WGS) entry which is preliminary data.</text>
</comment>
<dbReference type="SUPFAM" id="SSF48592">
    <property type="entry name" value="GroEL equatorial domain-like"/>
    <property type="match status" value="1"/>
</dbReference>
<dbReference type="GO" id="GO:0005524">
    <property type="term" value="F:ATP binding"/>
    <property type="evidence" value="ECO:0007669"/>
    <property type="project" value="UniProtKB-KW"/>
</dbReference>